<dbReference type="PROSITE" id="PS00107">
    <property type="entry name" value="PROTEIN_KINASE_ATP"/>
    <property type="match status" value="1"/>
</dbReference>
<proteinExistence type="predicted"/>
<evidence type="ECO:0000256" key="2">
    <source>
        <dbReference type="SAM" id="MobiDB-lite"/>
    </source>
</evidence>
<protein>
    <recommendedName>
        <fullName evidence="3">Protein kinase domain-containing protein</fullName>
    </recommendedName>
</protein>
<dbReference type="Pfam" id="PF00069">
    <property type="entry name" value="Pkinase"/>
    <property type="match status" value="1"/>
</dbReference>
<sequence>MDPPSKLMAQSMPPTPKLAKTEKEKASGPEDPKAKADKKTEDARQQNKKAQDRDLPRFGGKDVKNQESEITTAKDTYELVTELGQGSFGAVYGVIRQSDKKGFALKCESVNMKRSMLPHEANVLLALNLLKSPHFVEMVDHGTVRGRFLFVVIKLVGKNLWDVRVSLEEKKFSLTTALLIAEQTLAGLRDLHRVGWLHRDLKPPNFCIGREGDESFHTVFILDFGLCRKVAMKGKDIRVPRKECAFRGTTRYASIAAHDGKEQSRKDDVEAWWYMVAEMMVIDLPWKAIRGTERETVRSMKWRLREDEEFMKFLFRKCCYEQMNTILLYLDSLNYHSIPDYDFVYRHIKCATIVYKCDLTECPDWDPKGRDEKKKYRGPVYQEGEPYIVKELE</sequence>
<dbReference type="InterPro" id="IPR011009">
    <property type="entry name" value="Kinase-like_dom_sf"/>
</dbReference>
<dbReference type="InterPro" id="IPR017441">
    <property type="entry name" value="Protein_kinase_ATP_BS"/>
</dbReference>
<evidence type="ECO:0000256" key="1">
    <source>
        <dbReference type="PROSITE-ProRule" id="PRU10141"/>
    </source>
</evidence>
<dbReference type="PROSITE" id="PS50011">
    <property type="entry name" value="PROTEIN_KINASE_DOM"/>
    <property type="match status" value="1"/>
</dbReference>
<dbReference type="eggNOG" id="KOG1164">
    <property type="taxonomic scope" value="Eukaryota"/>
</dbReference>
<feature type="compositionally biased region" description="Basic and acidic residues" evidence="2">
    <location>
        <begin position="19"/>
        <end position="67"/>
    </location>
</feature>
<dbReference type="InterPro" id="IPR000719">
    <property type="entry name" value="Prot_kinase_dom"/>
</dbReference>
<feature type="domain" description="Protein kinase" evidence="3">
    <location>
        <begin position="77"/>
        <end position="388"/>
    </location>
</feature>
<feature type="region of interest" description="Disordered" evidence="2">
    <location>
        <begin position="1"/>
        <end position="69"/>
    </location>
</feature>
<dbReference type="Gene3D" id="1.10.510.10">
    <property type="entry name" value="Transferase(Phosphotransferase) domain 1"/>
    <property type="match status" value="1"/>
</dbReference>
<dbReference type="InterPro" id="IPR050235">
    <property type="entry name" value="CK1_Ser-Thr_kinase"/>
</dbReference>
<name>G0MG10_CAEBE</name>
<dbReference type="FunCoup" id="G0MG10">
    <property type="interactions" value="154"/>
</dbReference>
<feature type="binding site" evidence="1">
    <location>
        <position position="106"/>
    </location>
    <ligand>
        <name>ATP</name>
        <dbReference type="ChEBI" id="CHEBI:30616"/>
    </ligand>
</feature>
<reference evidence="5" key="1">
    <citation type="submission" date="2011-07" db="EMBL/GenBank/DDBJ databases">
        <authorList>
            <consortium name="Caenorhabditis brenneri Sequencing and Analysis Consortium"/>
            <person name="Wilson R.K."/>
        </authorList>
    </citation>
    <scope>NUCLEOTIDE SEQUENCE [LARGE SCALE GENOMIC DNA]</scope>
    <source>
        <strain evidence="5">PB2801</strain>
    </source>
</reference>
<dbReference type="EMBL" id="GL379793">
    <property type="protein sequence ID" value="EGT56566.1"/>
    <property type="molecule type" value="Genomic_DNA"/>
</dbReference>
<organism evidence="5">
    <name type="scientific">Caenorhabditis brenneri</name>
    <name type="common">Nematode worm</name>
    <dbReference type="NCBI Taxonomy" id="135651"/>
    <lineage>
        <taxon>Eukaryota</taxon>
        <taxon>Metazoa</taxon>
        <taxon>Ecdysozoa</taxon>
        <taxon>Nematoda</taxon>
        <taxon>Chromadorea</taxon>
        <taxon>Rhabditida</taxon>
        <taxon>Rhabditina</taxon>
        <taxon>Rhabditomorpha</taxon>
        <taxon>Rhabditoidea</taxon>
        <taxon>Rhabditidae</taxon>
        <taxon>Peloderinae</taxon>
        <taxon>Caenorhabditis</taxon>
    </lineage>
</organism>
<dbReference type="GO" id="GO:0005524">
    <property type="term" value="F:ATP binding"/>
    <property type="evidence" value="ECO:0007669"/>
    <property type="project" value="UniProtKB-UniRule"/>
</dbReference>
<evidence type="ECO:0000313" key="5">
    <source>
        <dbReference type="Proteomes" id="UP000008068"/>
    </source>
</evidence>
<evidence type="ECO:0000259" key="3">
    <source>
        <dbReference type="PROSITE" id="PS50011"/>
    </source>
</evidence>
<dbReference type="OrthoDB" id="10020333at2759"/>
<dbReference type="SUPFAM" id="SSF56112">
    <property type="entry name" value="Protein kinase-like (PK-like)"/>
    <property type="match status" value="1"/>
</dbReference>
<dbReference type="SMART" id="SM00220">
    <property type="entry name" value="S_TKc"/>
    <property type="match status" value="1"/>
</dbReference>
<keyword evidence="5" id="KW-1185">Reference proteome</keyword>
<dbReference type="PANTHER" id="PTHR11909">
    <property type="entry name" value="CASEIN KINASE-RELATED"/>
    <property type="match status" value="1"/>
</dbReference>
<dbReference type="HOGENOM" id="CLU_019279_2_5_1"/>
<dbReference type="InParanoid" id="G0MG10"/>
<dbReference type="AlphaFoldDB" id="G0MG10"/>
<keyword evidence="1" id="KW-0067">ATP-binding</keyword>
<dbReference type="GO" id="GO:0004672">
    <property type="term" value="F:protein kinase activity"/>
    <property type="evidence" value="ECO:0007669"/>
    <property type="project" value="InterPro"/>
</dbReference>
<keyword evidence="1" id="KW-0547">Nucleotide-binding</keyword>
<accession>G0MG10</accession>
<evidence type="ECO:0000313" key="4">
    <source>
        <dbReference type="EMBL" id="EGT56566.1"/>
    </source>
</evidence>
<gene>
    <name evidence="4" type="ORF">CAEBREN_32578</name>
</gene>
<dbReference type="Proteomes" id="UP000008068">
    <property type="component" value="Unassembled WGS sequence"/>
</dbReference>
<dbReference type="FunFam" id="1.10.510.10:FF:000932">
    <property type="entry name" value="Protein CBG09188"/>
    <property type="match status" value="1"/>
</dbReference>
<dbReference type="STRING" id="135651.G0MG10"/>